<keyword evidence="3" id="KW-1185">Reference proteome</keyword>
<evidence type="ECO:0000313" key="3">
    <source>
        <dbReference type="Proteomes" id="UP000554482"/>
    </source>
</evidence>
<sequence>MALPPKIVATVPNTTTLSSNDHNNGPKWNREWHVIMDDVVFYSAAGSLILLPVLFLYALFNFNRSALWVVVTLYVFTAGIFGITLISDIKLPKHLQVTTITIPIKIDCCTPICISPTPTFCKRIGCLT</sequence>
<gene>
    <name evidence="2" type="ORF">FRX31_013244</name>
</gene>
<proteinExistence type="predicted"/>
<keyword evidence="1" id="KW-1133">Transmembrane helix</keyword>
<comment type="caution">
    <text evidence="2">The sequence shown here is derived from an EMBL/GenBank/DDBJ whole genome shotgun (WGS) entry which is preliminary data.</text>
</comment>
<protein>
    <submittedName>
        <fullName evidence="2">Uncharacterized protein</fullName>
    </submittedName>
</protein>
<dbReference type="Proteomes" id="UP000554482">
    <property type="component" value="Unassembled WGS sequence"/>
</dbReference>
<name>A0A7J6WKL6_THATH</name>
<keyword evidence="1" id="KW-0472">Membrane</keyword>
<dbReference type="AlphaFoldDB" id="A0A7J6WKL6"/>
<feature type="transmembrane region" description="Helical" evidence="1">
    <location>
        <begin position="66"/>
        <end position="86"/>
    </location>
</feature>
<evidence type="ECO:0000256" key="1">
    <source>
        <dbReference type="SAM" id="Phobius"/>
    </source>
</evidence>
<dbReference type="EMBL" id="JABWDY010015024">
    <property type="protein sequence ID" value="KAF5197170.1"/>
    <property type="molecule type" value="Genomic_DNA"/>
</dbReference>
<accession>A0A7J6WKL6</accession>
<reference evidence="2 3" key="1">
    <citation type="submission" date="2020-06" db="EMBL/GenBank/DDBJ databases">
        <title>Transcriptomic and genomic resources for Thalictrum thalictroides and T. hernandezii: Facilitating candidate gene discovery in an emerging model plant lineage.</title>
        <authorList>
            <person name="Arias T."/>
            <person name="Riano-Pachon D.M."/>
            <person name="Di Stilio V.S."/>
        </authorList>
    </citation>
    <scope>NUCLEOTIDE SEQUENCE [LARGE SCALE GENOMIC DNA]</scope>
    <source>
        <strain evidence="3">cv. WT478/WT964</strain>
        <tissue evidence="2">Leaves</tissue>
    </source>
</reference>
<organism evidence="2 3">
    <name type="scientific">Thalictrum thalictroides</name>
    <name type="common">Rue-anemone</name>
    <name type="synonym">Anemone thalictroides</name>
    <dbReference type="NCBI Taxonomy" id="46969"/>
    <lineage>
        <taxon>Eukaryota</taxon>
        <taxon>Viridiplantae</taxon>
        <taxon>Streptophyta</taxon>
        <taxon>Embryophyta</taxon>
        <taxon>Tracheophyta</taxon>
        <taxon>Spermatophyta</taxon>
        <taxon>Magnoliopsida</taxon>
        <taxon>Ranunculales</taxon>
        <taxon>Ranunculaceae</taxon>
        <taxon>Thalictroideae</taxon>
        <taxon>Thalictrum</taxon>
    </lineage>
</organism>
<keyword evidence="1" id="KW-0812">Transmembrane</keyword>
<feature type="transmembrane region" description="Helical" evidence="1">
    <location>
        <begin position="39"/>
        <end position="60"/>
    </location>
</feature>
<evidence type="ECO:0000313" key="2">
    <source>
        <dbReference type="EMBL" id="KAF5197170.1"/>
    </source>
</evidence>